<proteinExistence type="inferred from homology"/>
<keyword evidence="2" id="KW-0732">Signal</keyword>
<dbReference type="PANTHER" id="PTHR31301">
    <property type="entry name" value="LOB DOMAIN-CONTAINING PROTEIN 4-RELATED"/>
    <property type="match status" value="1"/>
</dbReference>
<name>A0A199UPS9_ANACO</name>
<dbReference type="PROSITE" id="PS50891">
    <property type="entry name" value="LOB"/>
    <property type="match status" value="1"/>
</dbReference>
<gene>
    <name evidence="4" type="ORF">ACMD2_15897</name>
</gene>
<evidence type="ECO:0000313" key="5">
    <source>
        <dbReference type="Proteomes" id="UP000092600"/>
    </source>
</evidence>
<feature type="domain" description="LOB" evidence="3">
    <location>
        <begin position="72"/>
        <end position="173"/>
    </location>
</feature>
<dbReference type="InterPro" id="IPR004883">
    <property type="entry name" value="LOB"/>
</dbReference>
<comment type="similarity">
    <text evidence="1">Belongs to the LOB domain-containing protein family.</text>
</comment>
<dbReference type="Pfam" id="PF03195">
    <property type="entry name" value="LOB"/>
    <property type="match status" value="1"/>
</dbReference>
<evidence type="ECO:0000256" key="2">
    <source>
        <dbReference type="SAM" id="SignalP"/>
    </source>
</evidence>
<dbReference type="EMBL" id="LSRQ01005899">
    <property type="protein sequence ID" value="OAY66803.1"/>
    <property type="molecule type" value="Genomic_DNA"/>
</dbReference>
<protein>
    <submittedName>
        <fullName evidence="4">LOB domain-containing protein 15</fullName>
    </submittedName>
</protein>
<evidence type="ECO:0000256" key="1">
    <source>
        <dbReference type="ARBA" id="ARBA00005474"/>
    </source>
</evidence>
<accession>A0A199UPS9</accession>
<feature type="non-terminal residue" evidence="4">
    <location>
        <position position="1"/>
    </location>
</feature>
<feature type="chain" id="PRO_5008285367" evidence="2">
    <location>
        <begin position="24"/>
        <end position="250"/>
    </location>
</feature>
<reference evidence="4 5" key="1">
    <citation type="journal article" date="2016" name="DNA Res.">
        <title>The draft genome of MD-2 pineapple using hybrid error correction of long reads.</title>
        <authorList>
            <person name="Redwan R.M."/>
            <person name="Saidin A."/>
            <person name="Kumar S.V."/>
        </authorList>
    </citation>
    <scope>NUCLEOTIDE SEQUENCE [LARGE SCALE GENOMIC DNA]</scope>
    <source>
        <strain evidence="5">cv. MD2</strain>
        <tissue evidence="4">Leaf</tissue>
    </source>
</reference>
<comment type="caution">
    <text evidence="4">The sequence shown here is derived from an EMBL/GenBank/DDBJ whole genome shotgun (WGS) entry which is preliminary data.</text>
</comment>
<dbReference type="AlphaFoldDB" id="A0A199UPS9"/>
<sequence length="250" mass="26724">ITLQHLLLLLLLLLLLFCSTINCVDRRERPDEVGKKIKRESTADVRLDRMARRLAPLGTAGGMPSTALNTVTPCAACKFMRRRCTQQCPFFPYFSPHEPQKFASIHKVFGASNASKILSVVPESQRADAANTLVYEANMRLQDPVYGCTGVILALQQQVQALEAELGAVKAEVLKYKYRPTAVATAAILPPSTSHAAAFLTTAAGLSVAAPPPLATATPAAASSSSSMYTAASSSTDYSSVTNENAPYFG</sequence>
<feature type="non-terminal residue" evidence="4">
    <location>
        <position position="250"/>
    </location>
</feature>
<feature type="signal peptide" evidence="2">
    <location>
        <begin position="1"/>
        <end position="23"/>
    </location>
</feature>
<organism evidence="4 5">
    <name type="scientific">Ananas comosus</name>
    <name type="common">Pineapple</name>
    <name type="synonym">Ananas ananas</name>
    <dbReference type="NCBI Taxonomy" id="4615"/>
    <lineage>
        <taxon>Eukaryota</taxon>
        <taxon>Viridiplantae</taxon>
        <taxon>Streptophyta</taxon>
        <taxon>Embryophyta</taxon>
        <taxon>Tracheophyta</taxon>
        <taxon>Spermatophyta</taxon>
        <taxon>Magnoliopsida</taxon>
        <taxon>Liliopsida</taxon>
        <taxon>Poales</taxon>
        <taxon>Bromeliaceae</taxon>
        <taxon>Bromelioideae</taxon>
        <taxon>Ananas</taxon>
    </lineage>
</organism>
<dbReference type="Proteomes" id="UP000092600">
    <property type="component" value="Unassembled WGS sequence"/>
</dbReference>
<dbReference type="STRING" id="4615.A0A199UPS9"/>
<evidence type="ECO:0000259" key="3">
    <source>
        <dbReference type="PROSITE" id="PS50891"/>
    </source>
</evidence>
<evidence type="ECO:0000313" key="4">
    <source>
        <dbReference type="EMBL" id="OAY66803.1"/>
    </source>
</evidence>
<dbReference type="PANTHER" id="PTHR31301:SF87">
    <property type="entry name" value="LOB DOMAIN-CONTAINING PROTEIN 15"/>
    <property type="match status" value="1"/>
</dbReference>